<dbReference type="Proteomes" id="UP000019116">
    <property type="component" value="Chromosome 2B"/>
</dbReference>
<proteinExistence type="predicted"/>
<dbReference type="Gramene" id="TraesWEE_scaffold_065849_01G000100.1">
    <property type="protein sequence ID" value="TraesWEE_scaffold_065849_01G000100.1"/>
    <property type="gene ID" value="TraesWEE_scaffold_065849_01G000100"/>
</dbReference>
<protein>
    <submittedName>
        <fullName evidence="2">Uncharacterized protein</fullName>
    </submittedName>
</protein>
<dbReference type="EnsemblPlants" id="TraesCS2B02G273000.1">
    <property type="protein sequence ID" value="TraesCS2B02G273000.1"/>
    <property type="gene ID" value="TraesCS2B02G273000"/>
</dbReference>
<dbReference type="STRING" id="4565.A0A3B6C5C6"/>
<name>A0A3B6C5C6_WHEAT</name>
<keyword evidence="3" id="KW-1185">Reference proteome</keyword>
<organism evidence="2">
    <name type="scientific">Triticum aestivum</name>
    <name type="common">Wheat</name>
    <dbReference type="NCBI Taxonomy" id="4565"/>
    <lineage>
        <taxon>Eukaryota</taxon>
        <taxon>Viridiplantae</taxon>
        <taxon>Streptophyta</taxon>
        <taxon>Embryophyta</taxon>
        <taxon>Tracheophyta</taxon>
        <taxon>Spermatophyta</taxon>
        <taxon>Magnoliopsida</taxon>
        <taxon>Liliopsida</taxon>
        <taxon>Poales</taxon>
        <taxon>Poaceae</taxon>
        <taxon>BOP clade</taxon>
        <taxon>Pooideae</taxon>
        <taxon>Triticodae</taxon>
        <taxon>Triticeae</taxon>
        <taxon>Triticinae</taxon>
        <taxon>Triticum</taxon>
    </lineage>
</organism>
<evidence type="ECO:0000313" key="3">
    <source>
        <dbReference type="Proteomes" id="UP000019116"/>
    </source>
</evidence>
<dbReference type="Gramene" id="TraesRN2B0100711100.1">
    <property type="protein sequence ID" value="TraesRN2B0100711100.1"/>
    <property type="gene ID" value="TraesRN2B0100711100"/>
</dbReference>
<dbReference type="AlphaFoldDB" id="A0A3B6C5C6"/>
<evidence type="ECO:0000256" key="1">
    <source>
        <dbReference type="SAM" id="Phobius"/>
    </source>
</evidence>
<dbReference type="Gramene" id="TraesCAD_scaffold_050338_01G000100.1">
    <property type="protein sequence ID" value="TraesCAD_scaffold_050338_01G000100.1"/>
    <property type="gene ID" value="TraesCAD_scaffold_050338_01G000100"/>
</dbReference>
<keyword evidence="1" id="KW-0472">Membrane</keyword>
<feature type="transmembrane region" description="Helical" evidence="1">
    <location>
        <begin position="53"/>
        <end position="71"/>
    </location>
</feature>
<reference evidence="2" key="1">
    <citation type="submission" date="2018-08" db="EMBL/GenBank/DDBJ databases">
        <authorList>
            <person name="Rossello M."/>
        </authorList>
    </citation>
    <scope>NUCLEOTIDE SEQUENCE [LARGE SCALE GENOMIC DNA]</scope>
    <source>
        <strain evidence="2">cv. Chinese Spring</strain>
    </source>
</reference>
<dbReference type="Gramene" id="TraesCLE_scaffold_012382_01G000100.1">
    <property type="protein sequence ID" value="TraesCLE_scaffold_012382_01G000100.1"/>
    <property type="gene ID" value="TraesCLE_scaffold_012382_01G000100"/>
</dbReference>
<dbReference type="Gramene" id="TraesCS2B03G0697300.1">
    <property type="protein sequence ID" value="TraesCS2B03G0697300.1.CDS"/>
    <property type="gene ID" value="TraesCS2B03G0697300"/>
</dbReference>
<dbReference type="Gramene" id="TraesROB_scaffold_032417_01G000300.1">
    <property type="protein sequence ID" value="TraesROB_scaffold_032417_01G000300.1"/>
    <property type="gene ID" value="TraesROB_scaffold_032417_01G000300"/>
</dbReference>
<keyword evidence="1" id="KW-1133">Transmembrane helix</keyword>
<dbReference type="Gramene" id="TraesCS2B02G273000.1">
    <property type="protein sequence ID" value="TraesCS2B02G273000.1"/>
    <property type="gene ID" value="TraesCS2B02G273000"/>
</dbReference>
<reference evidence="2" key="2">
    <citation type="submission" date="2018-10" db="UniProtKB">
        <authorList>
            <consortium name="EnsemblPlants"/>
        </authorList>
    </citation>
    <scope>IDENTIFICATION</scope>
</reference>
<keyword evidence="1" id="KW-0812">Transmembrane</keyword>
<accession>A0A3B6C5C6</accession>
<dbReference type="OrthoDB" id="1746214at2759"/>
<evidence type="ECO:0000313" key="2">
    <source>
        <dbReference type="EnsemblPlants" id="TraesCS2B02G273000.1"/>
    </source>
</evidence>
<sequence length="135" mass="15092">MFSWLSDSSTIQQIVHKQAGCRGHGTGRVQPCPEAFWSRSVPLCVSSLTSYRWIYGSFCTLGLLLAASLACKRMLPCSESKILRESLTYPEAPIGRGTTYAFQRELDSAISDFTKVEILNSEFRTFPLPLCKMTL</sequence>
<dbReference type="Gramene" id="TraesJUL2B03G00944510.1">
    <property type="protein sequence ID" value="TraesJUL2B03G00944510.1"/>
    <property type="gene ID" value="TraesJUL2B03G00944510"/>
</dbReference>